<reference evidence="1" key="1">
    <citation type="submission" date="2020-05" db="EMBL/GenBank/DDBJ databases">
        <authorList>
            <person name="Chiriac C."/>
            <person name="Salcher M."/>
            <person name="Ghai R."/>
            <person name="Kavagutti S V."/>
        </authorList>
    </citation>
    <scope>NUCLEOTIDE SEQUENCE</scope>
</reference>
<proteinExistence type="predicted"/>
<protein>
    <submittedName>
        <fullName evidence="1">Unannotated protein</fullName>
    </submittedName>
</protein>
<evidence type="ECO:0000313" key="1">
    <source>
        <dbReference type="EMBL" id="CAB5042357.1"/>
    </source>
</evidence>
<sequence>MVAVPEESARAVPVNVPMPFTTPPLAGEVTAAVGAPLEVVKVFGVEAATRPLLSRVKKVMVYVPFAHAVVSIANETAADDGVHT</sequence>
<gene>
    <name evidence="1" type="ORF">UFOPK4234_01468</name>
</gene>
<dbReference type="AlphaFoldDB" id="A0A6J7SMA8"/>
<accession>A0A6J7SMA8</accession>
<name>A0A6J7SMA8_9ZZZZ</name>
<organism evidence="1">
    <name type="scientific">freshwater metagenome</name>
    <dbReference type="NCBI Taxonomy" id="449393"/>
    <lineage>
        <taxon>unclassified sequences</taxon>
        <taxon>metagenomes</taxon>
        <taxon>ecological metagenomes</taxon>
    </lineage>
</organism>
<dbReference type="EMBL" id="CAFBQA010000116">
    <property type="protein sequence ID" value="CAB5042357.1"/>
    <property type="molecule type" value="Genomic_DNA"/>
</dbReference>